<dbReference type="RefSeq" id="WP_374424878.1">
    <property type="nucleotide sequence ID" value="NZ_JBHRXJ010000004.1"/>
</dbReference>
<dbReference type="InterPro" id="IPR029068">
    <property type="entry name" value="Glyas_Bleomycin-R_OHBP_Dase"/>
</dbReference>
<evidence type="ECO:0000259" key="2">
    <source>
        <dbReference type="PROSITE" id="PS51819"/>
    </source>
</evidence>
<dbReference type="InterPro" id="IPR037523">
    <property type="entry name" value="VOC_core"/>
</dbReference>
<dbReference type="Gene3D" id="3.30.720.110">
    <property type="match status" value="1"/>
</dbReference>
<feature type="domain" description="VOC" evidence="2">
    <location>
        <begin position="45"/>
        <end position="168"/>
    </location>
</feature>
<protein>
    <submittedName>
        <fullName evidence="3">VOC family protein</fullName>
    </submittedName>
</protein>
<organism evidence="3 4">
    <name type="scientific">Paracoccus mangrovi</name>
    <dbReference type="NCBI Taxonomy" id="1715645"/>
    <lineage>
        <taxon>Bacteria</taxon>
        <taxon>Pseudomonadati</taxon>
        <taxon>Pseudomonadota</taxon>
        <taxon>Alphaproteobacteria</taxon>
        <taxon>Rhodobacterales</taxon>
        <taxon>Paracoccaceae</taxon>
        <taxon>Paracoccus</taxon>
    </lineage>
</organism>
<proteinExistence type="predicted"/>
<dbReference type="Proteomes" id="UP001595721">
    <property type="component" value="Unassembled WGS sequence"/>
</dbReference>
<accession>A0ABV7R162</accession>
<dbReference type="EMBL" id="JBHRXJ010000004">
    <property type="protein sequence ID" value="MFC3528099.1"/>
    <property type="molecule type" value="Genomic_DNA"/>
</dbReference>
<dbReference type="Pfam" id="PF00903">
    <property type="entry name" value="Glyoxalase"/>
    <property type="match status" value="1"/>
</dbReference>
<keyword evidence="4" id="KW-1185">Reference proteome</keyword>
<comment type="caution">
    <text evidence="3">The sequence shown here is derived from an EMBL/GenBank/DDBJ whole genome shotgun (WGS) entry which is preliminary data.</text>
</comment>
<dbReference type="SUPFAM" id="SSF54593">
    <property type="entry name" value="Glyoxalase/Bleomycin resistance protein/Dihydroxybiphenyl dioxygenase"/>
    <property type="match status" value="1"/>
</dbReference>
<name>A0ABV7R162_9RHOB</name>
<dbReference type="Gene3D" id="3.30.720.120">
    <property type="match status" value="1"/>
</dbReference>
<feature type="chain" id="PRO_5046712769" evidence="1">
    <location>
        <begin position="24"/>
        <end position="183"/>
    </location>
</feature>
<gene>
    <name evidence="3" type="ORF">ACFOMH_07900</name>
</gene>
<evidence type="ECO:0000256" key="1">
    <source>
        <dbReference type="SAM" id="SignalP"/>
    </source>
</evidence>
<evidence type="ECO:0000313" key="3">
    <source>
        <dbReference type="EMBL" id="MFC3528099.1"/>
    </source>
</evidence>
<reference evidence="4" key="1">
    <citation type="journal article" date="2019" name="Int. J. Syst. Evol. Microbiol.">
        <title>The Global Catalogue of Microorganisms (GCM) 10K type strain sequencing project: providing services to taxonomists for standard genome sequencing and annotation.</title>
        <authorList>
            <consortium name="The Broad Institute Genomics Platform"/>
            <consortium name="The Broad Institute Genome Sequencing Center for Infectious Disease"/>
            <person name="Wu L."/>
            <person name="Ma J."/>
        </authorList>
    </citation>
    <scope>NUCLEOTIDE SEQUENCE [LARGE SCALE GENOMIC DNA]</scope>
    <source>
        <strain evidence="4">KCTC 42899</strain>
    </source>
</reference>
<evidence type="ECO:0000313" key="4">
    <source>
        <dbReference type="Proteomes" id="UP001595721"/>
    </source>
</evidence>
<dbReference type="PROSITE" id="PS51819">
    <property type="entry name" value="VOC"/>
    <property type="match status" value="1"/>
</dbReference>
<keyword evidence="1" id="KW-0732">Signal</keyword>
<feature type="signal peptide" evidence="1">
    <location>
        <begin position="1"/>
        <end position="23"/>
    </location>
</feature>
<sequence>MTAAPFRRMCCAACLAATITLDAAEPVRGQPPPPAENGAEQMKIRDLYPLITTPLLAETRDFYVRHFGFQVGFEASWFLYLIGPGEEGARGAVLAFMHPDHPSDPPGPERFDGRGMILTVEVGDAAAAFRRLGDGGAPILYPLTDEAWGQRRFMTRDPAGVMVDVVEQIAPAAGFWEPYMIRN</sequence>
<dbReference type="InterPro" id="IPR004360">
    <property type="entry name" value="Glyas_Fos-R_dOase_dom"/>
</dbReference>